<dbReference type="GO" id="GO:0016787">
    <property type="term" value="F:hydrolase activity"/>
    <property type="evidence" value="ECO:0007669"/>
    <property type="project" value="UniProtKB-KW"/>
</dbReference>
<dbReference type="Pfam" id="PF07859">
    <property type="entry name" value="Abhydrolase_3"/>
    <property type="match status" value="1"/>
</dbReference>
<gene>
    <name evidence="3" type="ORF">GCM10022254_31870</name>
</gene>
<keyword evidence="1 3" id="KW-0378">Hydrolase</keyword>
<evidence type="ECO:0000313" key="4">
    <source>
        <dbReference type="Proteomes" id="UP001501710"/>
    </source>
</evidence>
<dbReference type="Gene3D" id="3.40.50.1820">
    <property type="entry name" value="alpha/beta hydrolase"/>
    <property type="match status" value="1"/>
</dbReference>
<organism evidence="3 4">
    <name type="scientific">Actinomadura meridiana</name>
    <dbReference type="NCBI Taxonomy" id="559626"/>
    <lineage>
        <taxon>Bacteria</taxon>
        <taxon>Bacillati</taxon>
        <taxon>Actinomycetota</taxon>
        <taxon>Actinomycetes</taxon>
        <taxon>Streptosporangiales</taxon>
        <taxon>Thermomonosporaceae</taxon>
        <taxon>Actinomadura</taxon>
    </lineage>
</organism>
<evidence type="ECO:0000256" key="1">
    <source>
        <dbReference type="ARBA" id="ARBA00022801"/>
    </source>
</evidence>
<evidence type="ECO:0000313" key="3">
    <source>
        <dbReference type="EMBL" id="GAA4232319.1"/>
    </source>
</evidence>
<keyword evidence="4" id="KW-1185">Reference proteome</keyword>
<dbReference type="PANTHER" id="PTHR48081">
    <property type="entry name" value="AB HYDROLASE SUPERFAMILY PROTEIN C4A8.06C"/>
    <property type="match status" value="1"/>
</dbReference>
<reference evidence="4" key="1">
    <citation type="journal article" date="2019" name="Int. J. Syst. Evol. Microbiol.">
        <title>The Global Catalogue of Microorganisms (GCM) 10K type strain sequencing project: providing services to taxonomists for standard genome sequencing and annotation.</title>
        <authorList>
            <consortium name="The Broad Institute Genomics Platform"/>
            <consortium name="The Broad Institute Genome Sequencing Center for Infectious Disease"/>
            <person name="Wu L."/>
            <person name="Ma J."/>
        </authorList>
    </citation>
    <scope>NUCLEOTIDE SEQUENCE [LARGE SCALE GENOMIC DNA]</scope>
    <source>
        <strain evidence="4">JCM 17440</strain>
    </source>
</reference>
<dbReference type="InterPro" id="IPR013094">
    <property type="entry name" value="AB_hydrolase_3"/>
</dbReference>
<feature type="domain" description="Alpha/beta hydrolase fold-3" evidence="2">
    <location>
        <begin position="62"/>
        <end position="259"/>
    </location>
</feature>
<dbReference type="SUPFAM" id="SSF53474">
    <property type="entry name" value="alpha/beta-Hydrolases"/>
    <property type="match status" value="1"/>
</dbReference>
<dbReference type="PANTHER" id="PTHR48081:SF8">
    <property type="entry name" value="ALPHA_BETA HYDROLASE FOLD-3 DOMAIN-CONTAINING PROTEIN-RELATED"/>
    <property type="match status" value="1"/>
</dbReference>
<comment type="caution">
    <text evidence="3">The sequence shown here is derived from an EMBL/GenBank/DDBJ whole genome shotgun (WGS) entry which is preliminary data.</text>
</comment>
<accession>A0ABP8C272</accession>
<protein>
    <submittedName>
        <fullName evidence="3">Alpha/beta hydrolase</fullName>
    </submittedName>
</protein>
<proteinExistence type="predicted"/>
<sequence length="284" mass="29606">MTTSAELPHTIARLREMHDAQLAKLPRPPVGEVRDLRAAGVPARLYRPGPPRHGDARPLPALVFFHGGGWALGDVESYDPVVRALTQACDVAFVSVGYRRPPEDPFPAAVDDAAAAVEWVAAHADDLGVDPAGLGVAGESGGGQIAVAAALRLAAAGGPPLALQLLVHPAVDLRKRPPSGPLPENLHHMIELYLGAADRADPEASPLLAPHLSSLPATVVTTGEFDFLRGQALEFARVLGAAGVETTLIDSPGVDHGYLAWGALSRRSAEAIADLGGRVSRALR</sequence>
<name>A0ABP8C272_9ACTN</name>
<dbReference type="InterPro" id="IPR050300">
    <property type="entry name" value="GDXG_lipolytic_enzyme"/>
</dbReference>
<dbReference type="RefSeq" id="WP_344897944.1">
    <property type="nucleotide sequence ID" value="NZ_BAABAS010000006.1"/>
</dbReference>
<dbReference type="EMBL" id="BAABAS010000006">
    <property type="protein sequence ID" value="GAA4232319.1"/>
    <property type="molecule type" value="Genomic_DNA"/>
</dbReference>
<dbReference type="Proteomes" id="UP001501710">
    <property type="component" value="Unassembled WGS sequence"/>
</dbReference>
<evidence type="ECO:0000259" key="2">
    <source>
        <dbReference type="Pfam" id="PF07859"/>
    </source>
</evidence>
<dbReference type="InterPro" id="IPR029058">
    <property type="entry name" value="AB_hydrolase_fold"/>
</dbReference>